<dbReference type="InterPro" id="IPR056681">
    <property type="entry name" value="DUF7779"/>
</dbReference>
<dbReference type="Pfam" id="PF25000">
    <property type="entry name" value="DUF7779"/>
    <property type="match status" value="1"/>
</dbReference>
<keyword evidence="5" id="KW-1185">Reference proteome</keyword>
<dbReference type="Pfam" id="PF13424">
    <property type="entry name" value="TPR_12"/>
    <property type="match status" value="2"/>
</dbReference>
<dbReference type="SUPFAM" id="SSF52540">
    <property type="entry name" value="P-loop containing nucleoside triphosphate hydrolases"/>
    <property type="match status" value="1"/>
</dbReference>
<dbReference type="SUPFAM" id="SSF48452">
    <property type="entry name" value="TPR-like"/>
    <property type="match status" value="2"/>
</dbReference>
<feature type="domain" description="NB-ARC" evidence="2">
    <location>
        <begin position="213"/>
        <end position="380"/>
    </location>
</feature>
<dbReference type="OrthoDB" id="20872at2759"/>
<dbReference type="InterPro" id="IPR002182">
    <property type="entry name" value="NB-ARC"/>
</dbReference>
<evidence type="ECO:0000256" key="1">
    <source>
        <dbReference type="SAM" id="Coils"/>
    </source>
</evidence>
<dbReference type="GO" id="GO:0043531">
    <property type="term" value="F:ADP binding"/>
    <property type="evidence" value="ECO:0007669"/>
    <property type="project" value="InterPro"/>
</dbReference>
<dbReference type="Pfam" id="PF13374">
    <property type="entry name" value="TPR_10"/>
    <property type="match status" value="1"/>
</dbReference>
<dbReference type="EMBL" id="PVQB02000188">
    <property type="protein sequence ID" value="KAF4341603.1"/>
    <property type="molecule type" value="Genomic_DNA"/>
</dbReference>
<comment type="caution">
    <text evidence="4">The sequence shown here is derived from an EMBL/GenBank/DDBJ whole genome shotgun (WGS) entry which is preliminary data.</text>
</comment>
<dbReference type="InterPro" id="IPR011990">
    <property type="entry name" value="TPR-like_helical_dom_sf"/>
</dbReference>
<dbReference type="PANTHER" id="PTHR46082:SF6">
    <property type="entry name" value="AAA+ ATPASE DOMAIN-CONTAINING PROTEIN-RELATED"/>
    <property type="match status" value="1"/>
</dbReference>
<dbReference type="InterPro" id="IPR053137">
    <property type="entry name" value="NLR-like"/>
</dbReference>
<sequence length="879" mass="99375">MRGIRNSNLPSTFTFINHAMEGLGVAANIIAVVELSAKVGKLCLQYSRDVSGARADIRRLHNQVEHLETALQAAQRLVEKNKDASLPISNRLLGSLQNCMDDLQKVEKKLEPNLARTVMRRYGLRALKWPFNSKEVDQLLVGLERHEKTILLGLQVDQTDLLVDIHKEVKQLTLHPTEDPPISHKPHFMVPFTPDPDFVHRPSIEKWMQEQYSEGAQRMALVGMGGFGKFKLAIQFAHKIHKDGAGTSVFWVHGASKATFEESYRALADLLALPRRHESKIDVLALVRDFLQRDDVQPWLMVLDNADDINVFFHDKGHNDVSQNLFASYLPKTAKGKILVTSRSLDAAERLVGSSKVTFRIPIMGEEQALELLQTKLEDKPDQDTAEQLVRTLDCIPLAINQAAAYINRRSPRVTAKSYMDEFCRSEKRKDSLLRSDKGDLARQDDVSNSVVVTWQVTFEQIRREQPRAANLLSLMSQFQPQNIPEFMLHGYDDDNSDDNSDDESEEIAFENDLDVLRGYSLVNVPIEGLLEMHSLVQFCTRSWISESGDAEKWNRLFIKLAASHFPSGAFETWAVCQRLLPHVEPLFGRKPREESVVKDWALVLSRVSYYTIQIGEYSRAEMLAKASLEARICILGDDHPSTSISRDNLASALWVQGQWEEAEKLQIEVLEISKEKLGLEHPNTLTRMANLASTLANQGRLEEAEELEIEVLGISKEKLGLEHPDTLDRMTNLASTLANQGRLEEAEELEIEVLGISKEKLGLEHLDTLDRMINLGVTHYDSNRLEEAAKLLEKALGTANTRLGPDHPVTLNSMHSLACTWHRQGCVEDAFDLMQECMILREQKLGHTHPDTQNSIKWLELWKADGLEDDSDSSVHSL</sequence>
<organism evidence="4 5">
    <name type="scientific">Fusarium beomiforme</name>
    <dbReference type="NCBI Taxonomy" id="44412"/>
    <lineage>
        <taxon>Eukaryota</taxon>
        <taxon>Fungi</taxon>
        <taxon>Dikarya</taxon>
        <taxon>Ascomycota</taxon>
        <taxon>Pezizomycotina</taxon>
        <taxon>Sordariomycetes</taxon>
        <taxon>Hypocreomycetidae</taxon>
        <taxon>Hypocreales</taxon>
        <taxon>Nectriaceae</taxon>
        <taxon>Fusarium</taxon>
        <taxon>Fusarium burgessii species complex</taxon>
    </lineage>
</organism>
<proteinExistence type="predicted"/>
<reference evidence="4" key="1">
    <citation type="journal article" date="2017" name="Mycologia">
        <title>Fusarium algeriense, sp. nov., a novel toxigenic crown rot pathogen of durum wheat from Algeria is nested in the Fusarium burgessii species complex.</title>
        <authorList>
            <person name="Laraba I."/>
            <person name="Keddad A."/>
            <person name="Boureghda H."/>
            <person name="Abdallah N."/>
            <person name="Vaughan M.M."/>
            <person name="Proctor R.H."/>
            <person name="Busman M."/>
            <person name="O'Donnell K."/>
        </authorList>
    </citation>
    <scope>NUCLEOTIDE SEQUENCE</scope>
    <source>
        <strain evidence="4">NRRL 25174</strain>
    </source>
</reference>
<evidence type="ECO:0000259" key="3">
    <source>
        <dbReference type="Pfam" id="PF25000"/>
    </source>
</evidence>
<dbReference type="Pfam" id="PF00931">
    <property type="entry name" value="NB-ARC"/>
    <property type="match status" value="1"/>
</dbReference>
<keyword evidence="1" id="KW-0175">Coiled coil</keyword>
<protein>
    <submittedName>
        <fullName evidence="4">Kinesin light chain 3</fullName>
    </submittedName>
</protein>
<dbReference type="InterPro" id="IPR027417">
    <property type="entry name" value="P-loop_NTPase"/>
</dbReference>
<evidence type="ECO:0000313" key="4">
    <source>
        <dbReference type="EMBL" id="KAF4341603.1"/>
    </source>
</evidence>
<reference evidence="4" key="2">
    <citation type="submission" date="2020-02" db="EMBL/GenBank/DDBJ databases">
        <title>Identification and distribution of gene clusters putatively required for synthesis of sphingolipid metabolism inhibitors in phylogenetically diverse species of the filamentous fungus Fusarium.</title>
        <authorList>
            <person name="Kim H.-S."/>
            <person name="Busman M."/>
            <person name="Brown D.W."/>
            <person name="Divon H."/>
            <person name="Uhlig S."/>
            <person name="Proctor R.H."/>
        </authorList>
    </citation>
    <scope>NUCLEOTIDE SEQUENCE</scope>
    <source>
        <strain evidence="4">NRRL 25174</strain>
    </source>
</reference>
<dbReference type="Gene3D" id="3.40.50.300">
    <property type="entry name" value="P-loop containing nucleotide triphosphate hydrolases"/>
    <property type="match status" value="1"/>
</dbReference>
<dbReference type="Proteomes" id="UP000730481">
    <property type="component" value="Unassembled WGS sequence"/>
</dbReference>
<evidence type="ECO:0000259" key="2">
    <source>
        <dbReference type="Pfam" id="PF00931"/>
    </source>
</evidence>
<feature type="coiled-coil region" evidence="1">
    <location>
        <begin position="50"/>
        <end position="84"/>
    </location>
</feature>
<dbReference type="PANTHER" id="PTHR46082">
    <property type="entry name" value="ATP/GTP-BINDING PROTEIN-RELATED"/>
    <property type="match status" value="1"/>
</dbReference>
<evidence type="ECO:0000313" key="5">
    <source>
        <dbReference type="Proteomes" id="UP000730481"/>
    </source>
</evidence>
<name>A0A9P5AN45_9HYPO</name>
<dbReference type="NCBIfam" id="NF040586">
    <property type="entry name" value="FxSxx_TPR"/>
    <property type="match status" value="1"/>
</dbReference>
<dbReference type="AlphaFoldDB" id="A0A9P5AN45"/>
<accession>A0A9P5AN45</accession>
<dbReference type="Gene3D" id="1.25.40.10">
    <property type="entry name" value="Tetratricopeptide repeat domain"/>
    <property type="match status" value="2"/>
</dbReference>
<feature type="domain" description="DUF7779" evidence="3">
    <location>
        <begin position="463"/>
        <end position="547"/>
    </location>
</feature>
<gene>
    <name evidence="4" type="ORF">FBEOM_4505</name>
</gene>